<dbReference type="GO" id="GO:0003964">
    <property type="term" value="F:RNA-directed DNA polymerase activity"/>
    <property type="evidence" value="ECO:0007669"/>
    <property type="project" value="UniProtKB-KW"/>
</dbReference>
<keyword evidence="1" id="KW-0548">Nucleotidyltransferase</keyword>
<accession>A0AAV4I5C5</accession>
<protein>
    <submittedName>
        <fullName evidence="1">LINE-1 reverse transcriptase-like protein</fullName>
    </submittedName>
</protein>
<dbReference type="EMBL" id="BMAT01009396">
    <property type="protein sequence ID" value="GFS05548.1"/>
    <property type="molecule type" value="Genomic_DNA"/>
</dbReference>
<gene>
    <name evidence="1" type="ORF">ElyMa_004684600</name>
</gene>
<keyword evidence="1" id="KW-0808">Transferase</keyword>
<proteinExistence type="predicted"/>
<evidence type="ECO:0000313" key="1">
    <source>
        <dbReference type="EMBL" id="GFS05548.1"/>
    </source>
</evidence>
<organism evidence="1 2">
    <name type="scientific">Elysia marginata</name>
    <dbReference type="NCBI Taxonomy" id="1093978"/>
    <lineage>
        <taxon>Eukaryota</taxon>
        <taxon>Metazoa</taxon>
        <taxon>Spiralia</taxon>
        <taxon>Lophotrochozoa</taxon>
        <taxon>Mollusca</taxon>
        <taxon>Gastropoda</taxon>
        <taxon>Heterobranchia</taxon>
        <taxon>Euthyneura</taxon>
        <taxon>Panpulmonata</taxon>
        <taxon>Sacoglossa</taxon>
        <taxon>Placobranchoidea</taxon>
        <taxon>Plakobranchidae</taxon>
        <taxon>Elysia</taxon>
    </lineage>
</organism>
<keyword evidence="2" id="KW-1185">Reference proteome</keyword>
<dbReference type="Proteomes" id="UP000762676">
    <property type="component" value="Unassembled WGS sequence"/>
</dbReference>
<keyword evidence="1" id="KW-0695">RNA-directed DNA polymerase</keyword>
<reference evidence="1 2" key="1">
    <citation type="journal article" date="2021" name="Elife">
        <title>Chloroplast acquisition without the gene transfer in kleptoplastic sea slugs, Plakobranchus ocellatus.</title>
        <authorList>
            <person name="Maeda T."/>
            <person name="Takahashi S."/>
            <person name="Yoshida T."/>
            <person name="Shimamura S."/>
            <person name="Takaki Y."/>
            <person name="Nagai Y."/>
            <person name="Toyoda A."/>
            <person name="Suzuki Y."/>
            <person name="Arimoto A."/>
            <person name="Ishii H."/>
            <person name="Satoh N."/>
            <person name="Nishiyama T."/>
            <person name="Hasebe M."/>
            <person name="Maruyama T."/>
            <person name="Minagawa J."/>
            <person name="Obokata J."/>
            <person name="Shigenobu S."/>
        </authorList>
    </citation>
    <scope>NUCLEOTIDE SEQUENCE [LARGE SCALE GENOMIC DNA]</scope>
</reference>
<comment type="caution">
    <text evidence="1">The sequence shown here is derived from an EMBL/GenBank/DDBJ whole genome shotgun (WGS) entry which is preliminary data.</text>
</comment>
<name>A0AAV4I5C5_9GAST</name>
<sequence>MRRWRWIGHTLRKLHNNIKRQALQWNPQGNRGRCRPRETWERMMFVEGNDNDGKRIGSAWKACPRPEWVEFPCAWPIGPTLPRMKGIDDDHI</sequence>
<evidence type="ECO:0000313" key="2">
    <source>
        <dbReference type="Proteomes" id="UP000762676"/>
    </source>
</evidence>
<dbReference type="AlphaFoldDB" id="A0AAV4I5C5"/>